<feature type="domain" description="PDZ" evidence="5">
    <location>
        <begin position="9"/>
        <end position="89"/>
    </location>
</feature>
<name>A0A8C4F8S7_DICLA</name>
<keyword evidence="3" id="KW-0472">Membrane</keyword>
<dbReference type="InterPro" id="IPR051067">
    <property type="entry name" value="NHER"/>
</dbReference>
<accession>A0A8C4F8S7</accession>
<dbReference type="PANTHER" id="PTHR14191">
    <property type="entry name" value="PDZ DOMAIN CONTAINING PROTEIN"/>
    <property type="match status" value="1"/>
</dbReference>
<feature type="compositionally biased region" description="Polar residues" evidence="4">
    <location>
        <begin position="132"/>
        <end position="142"/>
    </location>
</feature>
<dbReference type="GeneID" id="127354863"/>
<dbReference type="OrthoDB" id="10007415at2759"/>
<reference evidence="6" key="1">
    <citation type="submission" date="2025-08" db="UniProtKB">
        <authorList>
            <consortium name="Ensembl"/>
        </authorList>
    </citation>
    <scope>IDENTIFICATION</scope>
</reference>
<dbReference type="Gene3D" id="2.30.42.10">
    <property type="match status" value="2"/>
</dbReference>
<gene>
    <name evidence="6" type="primary">LOC127354863</name>
</gene>
<feature type="region of interest" description="Disordered" evidence="4">
    <location>
        <begin position="110"/>
        <end position="187"/>
    </location>
</feature>
<dbReference type="PROSITE" id="PS50106">
    <property type="entry name" value="PDZ"/>
    <property type="match status" value="2"/>
</dbReference>
<feature type="region of interest" description="Disordered" evidence="4">
    <location>
        <begin position="288"/>
        <end position="419"/>
    </location>
</feature>
<evidence type="ECO:0000256" key="1">
    <source>
        <dbReference type="ARBA" id="ARBA00004184"/>
    </source>
</evidence>
<evidence type="ECO:0000256" key="3">
    <source>
        <dbReference type="ARBA" id="ARBA00023136"/>
    </source>
</evidence>
<protein>
    <recommendedName>
        <fullName evidence="5">PDZ domain-containing protein</fullName>
    </recommendedName>
</protein>
<keyword evidence="2" id="KW-0677">Repeat</keyword>
<dbReference type="GO" id="GO:0012505">
    <property type="term" value="C:endomembrane system"/>
    <property type="evidence" value="ECO:0007669"/>
    <property type="project" value="UniProtKB-SubCell"/>
</dbReference>
<feature type="compositionally biased region" description="Basic and acidic residues" evidence="4">
    <location>
        <begin position="409"/>
        <end position="419"/>
    </location>
</feature>
<dbReference type="InterPro" id="IPR015098">
    <property type="entry name" value="EBP50_C"/>
</dbReference>
<dbReference type="CDD" id="cd06768">
    <property type="entry name" value="PDZ_NHERF-like"/>
    <property type="match status" value="2"/>
</dbReference>
<feature type="compositionally biased region" description="Pro residues" evidence="4">
    <location>
        <begin position="115"/>
        <end position="125"/>
    </location>
</feature>
<evidence type="ECO:0000259" key="5">
    <source>
        <dbReference type="PROSITE" id="PS50106"/>
    </source>
</evidence>
<dbReference type="GO" id="GO:0043495">
    <property type="term" value="F:protein-membrane adaptor activity"/>
    <property type="evidence" value="ECO:0007669"/>
    <property type="project" value="TreeGrafter"/>
</dbReference>
<dbReference type="GeneTree" id="ENSGT00950000182849"/>
<feature type="compositionally biased region" description="Low complexity" evidence="4">
    <location>
        <begin position="336"/>
        <end position="362"/>
    </location>
</feature>
<sequence length="419" mass="45610">MESELRPRLCFLTKGERGYGFHLHGERNKGGQFIRKVEPGSSADLGGLRPGDRVVEVNGENVENETHHQVVNRIREVPHRTRLLVVDRDTDDYLSSHGLACTEDLAIEMGTLSPRPSPGPTPCTSPLPRDNSPLSPKPNHTFSFHPPAADSPTHTITKGKVKRSSVTSSTATDTELQVQPSPEPPAELIPRLCHLVKGEHGYGFNLHSDKTKGGQFVRSVDPGSAAENADIRPGDRLVEVNGVNIEGLRHSEVVAFIRAGGEEVRLLVVDQETDKLFHRLGLTPTTSHDKEVYVDESATESGPPTPSPTTELPATDPPIINVTLTDSPITKMSPKSRANGSSASQSSRSSTTHSEISSSDMSIQVPDEDDSRVSDPFTDSGLRLSPTAAEAKQKALASRKKKRAPPMDWNKRQEIFSNF</sequence>
<dbReference type="PANTHER" id="PTHR14191:SF4">
    <property type="entry name" value="NA(+)_H(+) EXCHANGE REGULATORY COFACTOR NHE-RF2"/>
    <property type="match status" value="1"/>
</dbReference>
<evidence type="ECO:0000313" key="6">
    <source>
        <dbReference type="Ensembl" id="ENSDLAP00005029671.2"/>
    </source>
</evidence>
<dbReference type="InterPro" id="IPR001478">
    <property type="entry name" value="PDZ"/>
</dbReference>
<organism evidence="6 7">
    <name type="scientific">Dicentrarchus labrax</name>
    <name type="common">European seabass</name>
    <name type="synonym">Morone labrax</name>
    <dbReference type="NCBI Taxonomy" id="13489"/>
    <lineage>
        <taxon>Eukaryota</taxon>
        <taxon>Metazoa</taxon>
        <taxon>Chordata</taxon>
        <taxon>Craniata</taxon>
        <taxon>Vertebrata</taxon>
        <taxon>Euteleostomi</taxon>
        <taxon>Actinopterygii</taxon>
        <taxon>Neopterygii</taxon>
        <taxon>Teleostei</taxon>
        <taxon>Neoteleostei</taxon>
        <taxon>Acanthomorphata</taxon>
        <taxon>Eupercaria</taxon>
        <taxon>Moronidae</taxon>
        <taxon>Dicentrarchus</taxon>
    </lineage>
</organism>
<evidence type="ECO:0000256" key="4">
    <source>
        <dbReference type="SAM" id="MobiDB-lite"/>
    </source>
</evidence>
<feature type="compositionally biased region" description="Polar residues" evidence="4">
    <location>
        <begin position="164"/>
        <end position="180"/>
    </location>
</feature>
<dbReference type="GO" id="GO:0072659">
    <property type="term" value="P:protein localization to plasma membrane"/>
    <property type="evidence" value="ECO:0007669"/>
    <property type="project" value="TreeGrafter"/>
</dbReference>
<dbReference type="GO" id="GO:0005102">
    <property type="term" value="F:signaling receptor binding"/>
    <property type="evidence" value="ECO:0007669"/>
    <property type="project" value="TreeGrafter"/>
</dbReference>
<dbReference type="AlphaFoldDB" id="A0A8C4F8S7"/>
<dbReference type="Pfam" id="PF00595">
    <property type="entry name" value="PDZ"/>
    <property type="match status" value="2"/>
</dbReference>
<feature type="domain" description="PDZ" evidence="5">
    <location>
        <begin position="192"/>
        <end position="272"/>
    </location>
</feature>
<dbReference type="SMART" id="SM00228">
    <property type="entry name" value="PDZ"/>
    <property type="match status" value="2"/>
</dbReference>
<reference evidence="6" key="2">
    <citation type="submission" date="2025-09" db="UniProtKB">
        <authorList>
            <consortium name="Ensembl"/>
        </authorList>
    </citation>
    <scope>IDENTIFICATION</scope>
</reference>
<dbReference type="InterPro" id="IPR036034">
    <property type="entry name" value="PDZ_sf"/>
</dbReference>
<dbReference type="Ensembl" id="ENSDLAT00005031654.2">
    <property type="protein sequence ID" value="ENSDLAP00005029671.2"/>
    <property type="gene ID" value="ENSDLAG00005013310.2"/>
</dbReference>
<dbReference type="InterPro" id="IPR017300">
    <property type="entry name" value="NHERF-1/NHERF-2"/>
</dbReference>
<proteinExistence type="predicted"/>
<evidence type="ECO:0000256" key="2">
    <source>
        <dbReference type="ARBA" id="ARBA00022737"/>
    </source>
</evidence>
<dbReference type="Proteomes" id="UP000694389">
    <property type="component" value="Unassembled WGS sequence"/>
</dbReference>
<comment type="subcellular location">
    <subcellularLocation>
        <location evidence="1">Endomembrane system</location>
        <topology evidence="1">Peripheral membrane protein</topology>
    </subcellularLocation>
</comment>
<dbReference type="RefSeq" id="XP_051241107.1">
    <property type="nucleotide sequence ID" value="XM_051385147.1"/>
</dbReference>
<dbReference type="OMA" id="VKGEHGY"/>
<dbReference type="SUPFAM" id="SSF50156">
    <property type="entry name" value="PDZ domain-like"/>
    <property type="match status" value="2"/>
</dbReference>
<keyword evidence="7" id="KW-1185">Reference proteome</keyword>
<dbReference type="PIRSF" id="PIRSF037866">
    <property type="entry name" value="EBP50"/>
    <property type="match status" value="1"/>
</dbReference>
<dbReference type="CTD" id="9351"/>
<dbReference type="Pfam" id="PF09007">
    <property type="entry name" value="EBP50_C"/>
    <property type="match status" value="1"/>
</dbReference>
<dbReference type="GO" id="GO:0016324">
    <property type="term" value="C:apical plasma membrane"/>
    <property type="evidence" value="ECO:0007669"/>
    <property type="project" value="TreeGrafter"/>
</dbReference>
<evidence type="ECO:0000313" key="7">
    <source>
        <dbReference type="Proteomes" id="UP000694389"/>
    </source>
</evidence>